<feature type="region of interest" description="Disordered" evidence="1">
    <location>
        <begin position="15"/>
        <end position="110"/>
    </location>
</feature>
<sequence>MYSIRRTLPAALRLQHPTRSLSTTRALLADPPPGNQSPSAKQHGRTSQPVDDPQSSAASRDPNYTQTEGDDNPMKQPDRQVPSERSTGFHEVDEVKGGKEGLGARSDKPS</sequence>
<evidence type="ECO:0000256" key="1">
    <source>
        <dbReference type="SAM" id="MobiDB-lite"/>
    </source>
</evidence>
<dbReference type="HOGENOM" id="CLU_156019_1_0_1"/>
<evidence type="ECO:0000313" key="3">
    <source>
        <dbReference type="Proteomes" id="UP000011761"/>
    </source>
</evidence>
<feature type="compositionally biased region" description="Polar residues" evidence="1">
    <location>
        <begin position="36"/>
        <end position="67"/>
    </location>
</feature>
<dbReference type="OMA" id="DEHPAKQ"/>
<keyword evidence="3" id="KW-1185">Reference proteome</keyword>
<gene>
    <name evidence="2" type="ORF">BAUCODRAFT_422649</name>
</gene>
<protein>
    <submittedName>
        <fullName evidence="2">Uncharacterized protein</fullName>
    </submittedName>
</protein>
<dbReference type="KEGG" id="bcom:BAUCODRAFT_422649"/>
<name>M2MNT1_BAUPA</name>
<dbReference type="Proteomes" id="UP000011761">
    <property type="component" value="Unassembled WGS sequence"/>
</dbReference>
<dbReference type="AlphaFoldDB" id="M2MNT1"/>
<reference evidence="2 3" key="1">
    <citation type="journal article" date="2012" name="PLoS Pathog.">
        <title>Diverse lifestyles and strategies of plant pathogenesis encoded in the genomes of eighteen Dothideomycetes fungi.</title>
        <authorList>
            <person name="Ohm R.A."/>
            <person name="Feau N."/>
            <person name="Henrissat B."/>
            <person name="Schoch C.L."/>
            <person name="Horwitz B.A."/>
            <person name="Barry K.W."/>
            <person name="Condon B.J."/>
            <person name="Copeland A.C."/>
            <person name="Dhillon B."/>
            <person name="Glaser F."/>
            <person name="Hesse C.N."/>
            <person name="Kosti I."/>
            <person name="LaButti K."/>
            <person name="Lindquist E.A."/>
            <person name="Lucas S."/>
            <person name="Salamov A.A."/>
            <person name="Bradshaw R.E."/>
            <person name="Ciuffetti L."/>
            <person name="Hamelin R.C."/>
            <person name="Kema G.H.J."/>
            <person name="Lawrence C."/>
            <person name="Scott J.A."/>
            <person name="Spatafora J.W."/>
            <person name="Turgeon B.G."/>
            <person name="de Wit P.J.G.M."/>
            <person name="Zhong S."/>
            <person name="Goodwin S.B."/>
            <person name="Grigoriev I.V."/>
        </authorList>
    </citation>
    <scope>NUCLEOTIDE SEQUENCE [LARGE SCALE GENOMIC DNA]</scope>
    <source>
        <strain evidence="2 3">UAMH 10762</strain>
    </source>
</reference>
<accession>M2MNT1</accession>
<organism evidence="2 3">
    <name type="scientific">Baudoinia panamericana (strain UAMH 10762)</name>
    <name type="common">Angels' share fungus</name>
    <name type="synonym">Baudoinia compniacensis (strain UAMH 10762)</name>
    <dbReference type="NCBI Taxonomy" id="717646"/>
    <lineage>
        <taxon>Eukaryota</taxon>
        <taxon>Fungi</taxon>
        <taxon>Dikarya</taxon>
        <taxon>Ascomycota</taxon>
        <taxon>Pezizomycotina</taxon>
        <taxon>Dothideomycetes</taxon>
        <taxon>Dothideomycetidae</taxon>
        <taxon>Mycosphaerellales</taxon>
        <taxon>Teratosphaeriaceae</taxon>
        <taxon>Baudoinia</taxon>
    </lineage>
</organism>
<dbReference type="OrthoDB" id="3788028at2759"/>
<proteinExistence type="predicted"/>
<evidence type="ECO:0000313" key="2">
    <source>
        <dbReference type="EMBL" id="EMC98351.1"/>
    </source>
</evidence>
<dbReference type="GeneID" id="19114173"/>
<feature type="compositionally biased region" description="Basic and acidic residues" evidence="1">
    <location>
        <begin position="72"/>
        <end position="99"/>
    </location>
</feature>
<dbReference type="RefSeq" id="XP_007675012.1">
    <property type="nucleotide sequence ID" value="XM_007676822.1"/>
</dbReference>
<dbReference type="EMBL" id="KB445553">
    <property type="protein sequence ID" value="EMC98351.1"/>
    <property type="molecule type" value="Genomic_DNA"/>
</dbReference>